<keyword evidence="1" id="KW-0732">Signal</keyword>
<proteinExistence type="predicted"/>
<accession>A0A1Y5ZEF2</accession>
<sequence>MKKVLLGMLLITLVTIGTHTSVNTQTAINIIQGLADGDTG</sequence>
<evidence type="ECO:0000313" key="2">
    <source>
        <dbReference type="EMBL" id="SMD94229.1"/>
    </source>
</evidence>
<dbReference type="AlphaFoldDB" id="A0A1Y5ZEF2"/>
<dbReference type="Proteomes" id="UP000194499">
    <property type="component" value="Unassembled WGS sequence"/>
</dbReference>
<feature type="chain" id="PRO_5039105671" evidence="1">
    <location>
        <begin position="21"/>
        <end position="40"/>
    </location>
</feature>
<reference evidence="3" key="1">
    <citation type="submission" date="2017-04" db="EMBL/GenBank/DDBJ databases">
        <authorList>
            <person name="Criscuolo A."/>
        </authorList>
    </citation>
    <scope>NUCLEOTIDE SEQUENCE [LARGE SCALE GENOMIC DNA]</scope>
</reference>
<gene>
    <name evidence="2" type="ORF">BACERE00191_02000</name>
</gene>
<feature type="signal peptide" evidence="1">
    <location>
        <begin position="1"/>
        <end position="20"/>
    </location>
</feature>
<dbReference type="EMBL" id="FWZB01000036">
    <property type="protein sequence ID" value="SMD94229.1"/>
    <property type="molecule type" value="Genomic_DNA"/>
</dbReference>
<evidence type="ECO:0000313" key="3">
    <source>
        <dbReference type="Proteomes" id="UP000194499"/>
    </source>
</evidence>
<dbReference type="RefSeq" id="WP_000756802.1">
    <property type="nucleotide sequence ID" value="NZ_CP093424.1"/>
</dbReference>
<evidence type="ECO:0000256" key="1">
    <source>
        <dbReference type="SAM" id="SignalP"/>
    </source>
</evidence>
<protein>
    <submittedName>
        <fullName evidence="2">Uncharacterized protein</fullName>
    </submittedName>
</protein>
<organism evidence="2 3">
    <name type="scientific">Bacillus pacificus</name>
    <dbReference type="NCBI Taxonomy" id="2026187"/>
    <lineage>
        <taxon>Bacteria</taxon>
        <taxon>Bacillati</taxon>
        <taxon>Bacillota</taxon>
        <taxon>Bacilli</taxon>
        <taxon>Bacillales</taxon>
        <taxon>Bacillaceae</taxon>
        <taxon>Bacillus</taxon>
        <taxon>Bacillus cereus group</taxon>
    </lineage>
</organism>
<name>A0A1Y5ZEF2_9BACI</name>